<dbReference type="OrthoDB" id="10266696at2759"/>
<evidence type="ECO:0000259" key="7">
    <source>
        <dbReference type="PROSITE" id="PS50030"/>
    </source>
</evidence>
<dbReference type="InterPro" id="IPR009060">
    <property type="entry name" value="UBA-like_sf"/>
</dbReference>
<evidence type="ECO:0000256" key="2">
    <source>
        <dbReference type="ARBA" id="ARBA00022723"/>
    </source>
</evidence>
<keyword evidence="3 5" id="KW-0863">Zinc-finger</keyword>
<dbReference type="InterPro" id="IPR038508">
    <property type="entry name" value="ArfGAP_dom_sf"/>
</dbReference>
<dbReference type="STRING" id="691883.A0A058ZBI5"/>
<dbReference type="GO" id="GO:0005096">
    <property type="term" value="F:GTPase activator activity"/>
    <property type="evidence" value="ECO:0007669"/>
    <property type="project" value="UniProtKB-KW"/>
</dbReference>
<feature type="domain" description="UBA" evidence="7">
    <location>
        <begin position="238"/>
        <end position="280"/>
    </location>
</feature>
<dbReference type="SUPFAM" id="SSF57863">
    <property type="entry name" value="ArfGap/RecO-like zinc finger"/>
    <property type="match status" value="1"/>
</dbReference>
<dbReference type="PROSITE" id="PS50115">
    <property type="entry name" value="ARFGAP"/>
    <property type="match status" value="1"/>
</dbReference>
<dbReference type="Pfam" id="PF01412">
    <property type="entry name" value="ArfGap"/>
    <property type="match status" value="1"/>
</dbReference>
<dbReference type="GeneID" id="20525927"/>
<accession>A0A058ZBI5</accession>
<dbReference type="InterPro" id="IPR037278">
    <property type="entry name" value="ARFGAP/RecO"/>
</dbReference>
<evidence type="ECO:0000256" key="1">
    <source>
        <dbReference type="ARBA" id="ARBA00022468"/>
    </source>
</evidence>
<evidence type="ECO:0000256" key="6">
    <source>
        <dbReference type="SAM" id="MobiDB-lite"/>
    </source>
</evidence>
<keyword evidence="2" id="KW-0479">Metal-binding</keyword>
<dbReference type="RefSeq" id="XP_009493363.1">
    <property type="nucleotide sequence ID" value="XM_009495088.1"/>
</dbReference>
<dbReference type="SUPFAM" id="SSF46934">
    <property type="entry name" value="UBA-like"/>
    <property type="match status" value="2"/>
</dbReference>
<keyword evidence="4" id="KW-0862">Zinc</keyword>
<evidence type="ECO:0000259" key="8">
    <source>
        <dbReference type="PROSITE" id="PS50115"/>
    </source>
</evidence>
<dbReference type="eggNOG" id="KOG0703">
    <property type="taxonomic scope" value="Eukaryota"/>
</dbReference>
<protein>
    <recommendedName>
        <fullName evidence="11">Arf-GAP domain-containing protein</fullName>
    </recommendedName>
</protein>
<feature type="region of interest" description="Disordered" evidence="6">
    <location>
        <begin position="139"/>
        <end position="164"/>
    </location>
</feature>
<dbReference type="FunFam" id="1.10.220.150:FF:000009">
    <property type="entry name" value="stromal membrane-associated protein 1 isoform X1"/>
    <property type="match status" value="1"/>
</dbReference>
<keyword evidence="1" id="KW-0343">GTPase activation</keyword>
<proteinExistence type="predicted"/>
<dbReference type="SMART" id="SM00165">
    <property type="entry name" value="UBA"/>
    <property type="match status" value="2"/>
</dbReference>
<dbReference type="Gene3D" id="1.10.220.150">
    <property type="entry name" value="Arf GTPase activating protein"/>
    <property type="match status" value="1"/>
</dbReference>
<dbReference type="GO" id="GO:0005737">
    <property type="term" value="C:cytoplasm"/>
    <property type="evidence" value="ECO:0007669"/>
    <property type="project" value="TreeGrafter"/>
</dbReference>
<gene>
    <name evidence="9" type="ORF">H696_01202</name>
</gene>
<evidence type="ECO:0000256" key="4">
    <source>
        <dbReference type="ARBA" id="ARBA00022833"/>
    </source>
</evidence>
<feature type="domain" description="UBA" evidence="7">
    <location>
        <begin position="163"/>
        <end position="207"/>
    </location>
</feature>
<evidence type="ECO:0000313" key="10">
    <source>
        <dbReference type="Proteomes" id="UP000030693"/>
    </source>
</evidence>
<dbReference type="InterPro" id="IPR051718">
    <property type="entry name" value="ARF_GTPase-activating"/>
</dbReference>
<dbReference type="PROSITE" id="PS50030">
    <property type="entry name" value="UBA"/>
    <property type="match status" value="2"/>
</dbReference>
<name>A0A058ZBI5_FONAL</name>
<dbReference type="EMBL" id="KB932202">
    <property type="protein sequence ID" value="KCV71785.1"/>
    <property type="molecule type" value="Genomic_DNA"/>
</dbReference>
<feature type="compositionally biased region" description="Low complexity" evidence="6">
    <location>
        <begin position="484"/>
        <end position="509"/>
    </location>
</feature>
<dbReference type="Proteomes" id="UP000030693">
    <property type="component" value="Unassembled WGS sequence"/>
</dbReference>
<dbReference type="PANTHER" id="PTHR45705:SF1">
    <property type="entry name" value="FI20236P1"/>
    <property type="match status" value="1"/>
</dbReference>
<feature type="compositionally biased region" description="Low complexity" evidence="6">
    <location>
        <begin position="312"/>
        <end position="329"/>
    </location>
</feature>
<evidence type="ECO:0000256" key="5">
    <source>
        <dbReference type="PROSITE-ProRule" id="PRU00288"/>
    </source>
</evidence>
<feature type="region of interest" description="Disordered" evidence="6">
    <location>
        <begin position="483"/>
        <end position="570"/>
    </location>
</feature>
<keyword evidence="10" id="KW-1185">Reference proteome</keyword>
<feature type="region of interest" description="Disordered" evidence="6">
    <location>
        <begin position="312"/>
        <end position="333"/>
    </location>
</feature>
<dbReference type="PANTHER" id="PTHR45705">
    <property type="entry name" value="FI20236P1"/>
    <property type="match status" value="1"/>
</dbReference>
<feature type="domain" description="Arf-GAP" evidence="8">
    <location>
        <begin position="8"/>
        <end position="130"/>
    </location>
</feature>
<evidence type="ECO:0000256" key="3">
    <source>
        <dbReference type="ARBA" id="ARBA00022771"/>
    </source>
</evidence>
<dbReference type="Gene3D" id="1.10.8.10">
    <property type="entry name" value="DNA helicase RuvA subunit, C-terminal domain"/>
    <property type="match status" value="2"/>
</dbReference>
<dbReference type="PRINTS" id="PR00405">
    <property type="entry name" value="REVINTRACTNG"/>
</dbReference>
<evidence type="ECO:0000313" key="9">
    <source>
        <dbReference type="EMBL" id="KCV71785.1"/>
    </source>
</evidence>
<feature type="compositionally biased region" description="Low complexity" evidence="6">
    <location>
        <begin position="141"/>
        <end position="162"/>
    </location>
</feature>
<dbReference type="InterPro" id="IPR015940">
    <property type="entry name" value="UBA"/>
</dbReference>
<dbReference type="InterPro" id="IPR001164">
    <property type="entry name" value="ArfGAP_dom"/>
</dbReference>
<reference evidence="9" key="1">
    <citation type="submission" date="2013-04" db="EMBL/GenBank/DDBJ databases">
        <title>The Genome Sequence of Fonticula alba ATCC 38817.</title>
        <authorList>
            <consortium name="The Broad Institute Genomics Platform"/>
            <person name="Russ C."/>
            <person name="Cuomo C."/>
            <person name="Burger G."/>
            <person name="Gray M.W."/>
            <person name="Holland P.W.H."/>
            <person name="King N."/>
            <person name="Lang F.B.F."/>
            <person name="Roger A.J."/>
            <person name="Ruiz-Trillo I."/>
            <person name="Brown M."/>
            <person name="Walker B."/>
            <person name="Young S."/>
            <person name="Zeng Q."/>
            <person name="Gargeya S."/>
            <person name="Fitzgerald M."/>
            <person name="Haas B."/>
            <person name="Abouelleil A."/>
            <person name="Allen A.W."/>
            <person name="Alvarado L."/>
            <person name="Arachchi H.M."/>
            <person name="Berlin A.M."/>
            <person name="Chapman S.B."/>
            <person name="Gainer-Dewar J."/>
            <person name="Goldberg J."/>
            <person name="Griggs A."/>
            <person name="Gujja S."/>
            <person name="Hansen M."/>
            <person name="Howarth C."/>
            <person name="Imamovic A."/>
            <person name="Ireland A."/>
            <person name="Larimer J."/>
            <person name="McCowan C."/>
            <person name="Murphy C."/>
            <person name="Pearson M."/>
            <person name="Poon T.W."/>
            <person name="Priest M."/>
            <person name="Roberts A."/>
            <person name="Saif S."/>
            <person name="Shea T."/>
            <person name="Sisk P."/>
            <person name="Sykes S."/>
            <person name="Wortman J."/>
            <person name="Nusbaum C."/>
            <person name="Birren B."/>
        </authorList>
    </citation>
    <scope>NUCLEOTIDE SEQUENCE [LARGE SCALE GENOMIC DNA]</scope>
    <source>
        <strain evidence="9">ATCC 38817</strain>
    </source>
</reference>
<evidence type="ECO:0008006" key="11">
    <source>
        <dbReference type="Google" id="ProtNLM"/>
    </source>
</evidence>
<dbReference type="GO" id="GO:0008270">
    <property type="term" value="F:zinc ion binding"/>
    <property type="evidence" value="ECO:0007669"/>
    <property type="project" value="UniProtKB-KW"/>
</dbReference>
<dbReference type="OMA" id="WANDEGW"/>
<dbReference type="CDD" id="cd08839">
    <property type="entry name" value="ArfGap_SMAP"/>
    <property type="match status" value="1"/>
</dbReference>
<dbReference type="SMART" id="SM00105">
    <property type="entry name" value="ArfGap"/>
    <property type="match status" value="1"/>
</dbReference>
<feature type="compositionally biased region" description="Low complexity" evidence="6">
    <location>
        <begin position="540"/>
        <end position="557"/>
    </location>
</feature>
<organism evidence="9">
    <name type="scientific">Fonticula alba</name>
    <name type="common">Slime mold</name>
    <dbReference type="NCBI Taxonomy" id="691883"/>
    <lineage>
        <taxon>Eukaryota</taxon>
        <taxon>Rotosphaerida</taxon>
        <taxon>Fonticulaceae</taxon>
        <taxon>Fonticula</taxon>
    </lineage>
</organism>
<dbReference type="AlphaFoldDB" id="A0A058ZBI5"/>
<sequence>MSSEQRNRNALMELVGRPENKTCADCGEKGPRWASWNIGCFICMNCAGVHRRLGTHISRVKSITLDNWTDEQLASIASKGNANVNAIYDPHPETRQPRDLKNSTNLERFIRDKYEAKIFASRVPGAGASHIQPVNTTNYQSASASSSSSSFRSGATSASSASQIPAKYHDDLRRLSEMGFDNTDRNLQALKQARGDLSAAINLILSSEGSRPVSPSIPSAFGGRSGAAAAAAPPSNAILDSDPRLQALNNMGFTNKAANIAALQEANGMMPRAIEILASRPAAAAAAAPASAPAASSFGDFSSDPFFSSPAPAAAAPAASKPQAAKPAANDGFGEFSNFGAPTAAATTSAANDPWGGSDFFGGGAAAAPAAAKSTASSPGLDLFADFSSPATPAAGAQQPAAPKASKNDIMSLFATAPSAPIPQQPAPVHGGMYAGMPAHGGVYGQQPAVPAGAYGQPMPVAAGAYAGAAPGGQMMFPGGGHAGMMPQQQPQPQQPGFGMGYPAQPQQQPHHHHYQQPQQPSFFDAVASRPSATPVDPFASMSTGSAMPAASAPAAAVPQKDAFSDLMSW</sequence>
<dbReference type="InterPro" id="IPR044732">
    <property type="entry name" value="ArfGAP_SMAP1-like"/>
</dbReference>